<dbReference type="EMBL" id="SPLM01000145">
    <property type="protein sequence ID" value="TMW56859.1"/>
    <property type="molecule type" value="Genomic_DNA"/>
</dbReference>
<accession>A0A8K1C5C6</accession>
<feature type="region of interest" description="Disordered" evidence="1">
    <location>
        <begin position="136"/>
        <end position="175"/>
    </location>
</feature>
<feature type="compositionally biased region" description="Acidic residues" evidence="1">
    <location>
        <begin position="160"/>
        <end position="171"/>
    </location>
</feature>
<dbReference type="Proteomes" id="UP000794436">
    <property type="component" value="Unassembled WGS sequence"/>
</dbReference>
<evidence type="ECO:0000313" key="3">
    <source>
        <dbReference type="Proteomes" id="UP000794436"/>
    </source>
</evidence>
<dbReference type="AlphaFoldDB" id="A0A8K1C5C6"/>
<feature type="compositionally biased region" description="Polar residues" evidence="1">
    <location>
        <begin position="136"/>
        <end position="146"/>
    </location>
</feature>
<protein>
    <submittedName>
        <fullName evidence="2">Uncharacterized protein</fullName>
    </submittedName>
</protein>
<gene>
    <name evidence="2" type="ORF">Poli38472_006869</name>
</gene>
<reference evidence="2" key="1">
    <citation type="submission" date="2019-03" db="EMBL/GenBank/DDBJ databases">
        <title>Long read genome sequence of the mycoparasitic Pythium oligandrum ATCC 38472 isolated from sugarbeet rhizosphere.</title>
        <authorList>
            <person name="Gaulin E."/>
        </authorList>
    </citation>
    <scope>NUCLEOTIDE SEQUENCE</scope>
    <source>
        <strain evidence="2">ATCC 38472_TT</strain>
    </source>
</reference>
<proteinExistence type="predicted"/>
<evidence type="ECO:0000313" key="2">
    <source>
        <dbReference type="EMBL" id="TMW56859.1"/>
    </source>
</evidence>
<name>A0A8K1C5C6_PYTOL</name>
<evidence type="ECO:0000256" key="1">
    <source>
        <dbReference type="SAM" id="MobiDB-lite"/>
    </source>
</evidence>
<sequence>MKVILNKLAKYTAMVAAVFSTTATQDAEDLFESESSALRGTPSMSVAWTADGMMEDMEQEKVDSREISDVVERMVQVVIDRTDISEVKEVLDALVEIVSTTNMTDYIQIKAIDVIAPIPTIEIAQKIIMEENTTSIGSTDASNQQEDTQDASIHEKVEDNPEENPEAEADLETTSTVSIKPMEAIMREMNNNDAHEGIVIE</sequence>
<organism evidence="2 3">
    <name type="scientific">Pythium oligandrum</name>
    <name type="common">Mycoparasitic fungus</name>
    <dbReference type="NCBI Taxonomy" id="41045"/>
    <lineage>
        <taxon>Eukaryota</taxon>
        <taxon>Sar</taxon>
        <taxon>Stramenopiles</taxon>
        <taxon>Oomycota</taxon>
        <taxon>Peronosporomycetes</taxon>
        <taxon>Pythiales</taxon>
        <taxon>Pythiaceae</taxon>
        <taxon>Pythium</taxon>
    </lineage>
</organism>
<comment type="caution">
    <text evidence="2">The sequence shown here is derived from an EMBL/GenBank/DDBJ whole genome shotgun (WGS) entry which is preliminary data.</text>
</comment>
<keyword evidence="3" id="KW-1185">Reference proteome</keyword>